<dbReference type="AlphaFoldDB" id="A0A9D1AQ98"/>
<dbReference type="SUPFAM" id="SSF51556">
    <property type="entry name" value="Metallo-dependent hydrolases"/>
    <property type="match status" value="1"/>
</dbReference>
<name>A0A9D1AQ98_9FIRM</name>
<sequence length="439" mass="46674">MDFLFSHVTAVTLDGQMRVLPDAFVGVTDGKISHLSQEPPQEQPREILDATGQILLPGLINCHTHLPQTILRGWADEVDERTRLAERIYPREERMDAETAHAAALLGIAESLRCGVTSLSSLDGPLEAVARACAESGIKANLAPDLSMYLGDDFDFETYPDCQALVKTVEQYHGYDGGRIRIDAGLHGAYSSSPPLWDALYEYAVNNRLGLQLHLSETDTDNQDALERWGLSPAEILDCSGLFRLPTQAAGCGSLLEADAALLARRGASVVHCPLSDAKLGKPTADPAALAKAGLNVALGTGSAAEAGSLDLFRTMRAACLTAKARAADPTALPAQAALLMATVCGAKAQGRNGECGMLQVGMDADLILLDFTQPQLIPCHNLYSNLVYTASGADVTLTMVRGQILYAAGKFPTIDLAAAIQTLSAAMPRVFGENKEES</sequence>
<dbReference type="PANTHER" id="PTHR43794">
    <property type="entry name" value="AMINOHYDROLASE SSNA-RELATED"/>
    <property type="match status" value="1"/>
</dbReference>
<evidence type="ECO:0000259" key="2">
    <source>
        <dbReference type="Pfam" id="PF01979"/>
    </source>
</evidence>
<keyword evidence="1" id="KW-0378">Hydrolase</keyword>
<dbReference type="EMBL" id="DVHE01000007">
    <property type="protein sequence ID" value="HIR49882.1"/>
    <property type="molecule type" value="Genomic_DNA"/>
</dbReference>
<comment type="caution">
    <text evidence="3">The sequence shown here is derived from an EMBL/GenBank/DDBJ whole genome shotgun (WGS) entry which is preliminary data.</text>
</comment>
<gene>
    <name evidence="3" type="ORF">IAA53_01120</name>
</gene>
<organism evidence="3 4">
    <name type="scientific">Candidatus Avoscillospira avicola</name>
    <dbReference type="NCBI Taxonomy" id="2840706"/>
    <lineage>
        <taxon>Bacteria</taxon>
        <taxon>Bacillati</taxon>
        <taxon>Bacillota</taxon>
        <taxon>Clostridia</taxon>
        <taxon>Eubacteriales</taxon>
        <taxon>Oscillospiraceae</taxon>
        <taxon>Oscillospiraceae incertae sedis</taxon>
        <taxon>Candidatus Avoscillospira</taxon>
    </lineage>
</organism>
<dbReference type="Gene3D" id="3.20.20.140">
    <property type="entry name" value="Metal-dependent hydrolases"/>
    <property type="match status" value="1"/>
</dbReference>
<protein>
    <submittedName>
        <fullName evidence="3">Amidohydrolase family protein</fullName>
    </submittedName>
</protein>
<reference evidence="3" key="2">
    <citation type="journal article" date="2021" name="PeerJ">
        <title>Extensive microbial diversity within the chicken gut microbiome revealed by metagenomics and culture.</title>
        <authorList>
            <person name="Gilroy R."/>
            <person name="Ravi A."/>
            <person name="Getino M."/>
            <person name="Pursley I."/>
            <person name="Horton D.L."/>
            <person name="Alikhan N.F."/>
            <person name="Baker D."/>
            <person name="Gharbi K."/>
            <person name="Hall N."/>
            <person name="Watson M."/>
            <person name="Adriaenssens E.M."/>
            <person name="Foster-Nyarko E."/>
            <person name="Jarju S."/>
            <person name="Secka A."/>
            <person name="Antonio M."/>
            <person name="Oren A."/>
            <person name="Chaudhuri R.R."/>
            <person name="La Ragione R."/>
            <person name="Hildebrand F."/>
            <person name="Pallen M.J."/>
        </authorList>
    </citation>
    <scope>NUCLEOTIDE SEQUENCE</scope>
    <source>
        <strain evidence="3">ChiBcec15-4380</strain>
    </source>
</reference>
<proteinExistence type="predicted"/>
<evidence type="ECO:0000256" key="1">
    <source>
        <dbReference type="ARBA" id="ARBA00022801"/>
    </source>
</evidence>
<dbReference type="InterPro" id="IPR032466">
    <property type="entry name" value="Metal_Hydrolase"/>
</dbReference>
<dbReference type="Proteomes" id="UP000824239">
    <property type="component" value="Unassembled WGS sequence"/>
</dbReference>
<dbReference type="Pfam" id="PF01979">
    <property type="entry name" value="Amidohydro_1"/>
    <property type="match status" value="1"/>
</dbReference>
<evidence type="ECO:0000313" key="4">
    <source>
        <dbReference type="Proteomes" id="UP000824239"/>
    </source>
</evidence>
<feature type="domain" description="Amidohydrolase-related" evidence="2">
    <location>
        <begin position="54"/>
        <end position="405"/>
    </location>
</feature>
<evidence type="ECO:0000313" key="3">
    <source>
        <dbReference type="EMBL" id="HIR49882.1"/>
    </source>
</evidence>
<dbReference type="Gene3D" id="2.30.40.10">
    <property type="entry name" value="Urease, subunit C, domain 1"/>
    <property type="match status" value="1"/>
</dbReference>
<dbReference type="InterPro" id="IPR050287">
    <property type="entry name" value="MTA/SAH_deaminase"/>
</dbReference>
<dbReference type="PANTHER" id="PTHR43794:SF11">
    <property type="entry name" value="AMIDOHYDROLASE-RELATED DOMAIN-CONTAINING PROTEIN"/>
    <property type="match status" value="1"/>
</dbReference>
<dbReference type="SUPFAM" id="SSF51338">
    <property type="entry name" value="Composite domain of metallo-dependent hydrolases"/>
    <property type="match status" value="1"/>
</dbReference>
<accession>A0A9D1AQ98</accession>
<dbReference type="InterPro" id="IPR011059">
    <property type="entry name" value="Metal-dep_hydrolase_composite"/>
</dbReference>
<dbReference type="InterPro" id="IPR006680">
    <property type="entry name" value="Amidohydro-rel"/>
</dbReference>
<dbReference type="GO" id="GO:0016810">
    <property type="term" value="F:hydrolase activity, acting on carbon-nitrogen (but not peptide) bonds"/>
    <property type="evidence" value="ECO:0007669"/>
    <property type="project" value="InterPro"/>
</dbReference>
<reference evidence="3" key="1">
    <citation type="submission" date="2020-10" db="EMBL/GenBank/DDBJ databases">
        <authorList>
            <person name="Gilroy R."/>
        </authorList>
    </citation>
    <scope>NUCLEOTIDE SEQUENCE</scope>
    <source>
        <strain evidence="3">ChiBcec15-4380</strain>
    </source>
</reference>